<dbReference type="SUPFAM" id="SSF48452">
    <property type="entry name" value="TPR-like"/>
    <property type="match status" value="1"/>
</dbReference>
<dbReference type="Gene3D" id="3.40.50.2000">
    <property type="entry name" value="Glycogen Phosphorylase B"/>
    <property type="match status" value="1"/>
</dbReference>
<evidence type="ECO:0000313" key="3">
    <source>
        <dbReference type="Proteomes" id="UP000216021"/>
    </source>
</evidence>
<gene>
    <name evidence="2" type="ORF">BMI79_22105</name>
</gene>
<dbReference type="PANTHER" id="PTHR44809:SF1">
    <property type="entry name" value="PROTEIN O-MANNOSYL-TRANSFERASE TMTC1"/>
    <property type="match status" value="1"/>
</dbReference>
<name>A0A1S8CE49_9GAMM</name>
<dbReference type="OrthoDB" id="238183at2"/>
<feature type="repeat" description="TPR" evidence="1">
    <location>
        <begin position="35"/>
        <end position="68"/>
    </location>
</feature>
<dbReference type="Gene3D" id="1.25.40.10">
    <property type="entry name" value="Tetratricopeptide repeat domain"/>
    <property type="match status" value="1"/>
</dbReference>
<dbReference type="Pfam" id="PF13432">
    <property type="entry name" value="TPR_16"/>
    <property type="match status" value="1"/>
</dbReference>
<keyword evidence="1" id="KW-0802">TPR repeat</keyword>
<dbReference type="AlphaFoldDB" id="A0A1S8CE49"/>
<keyword evidence="2" id="KW-0808">Transferase</keyword>
<dbReference type="SMART" id="SM00028">
    <property type="entry name" value="TPR"/>
    <property type="match status" value="4"/>
</dbReference>
<dbReference type="EMBL" id="MOXD01000044">
    <property type="protein sequence ID" value="OMQ17438.1"/>
    <property type="molecule type" value="Genomic_DNA"/>
</dbReference>
<sequence length="445" mass="50776">ALRQRQLLTQLIQQGKQEEAWKKIRARLLFAPNDVWFIHEAARLARRNGQLEDAVRYYQRGLRLMPQDAGMLNGLGLTHYDAGRFDDAEKYYRAALKAHPGYDACHNNYAILLEKMRRYDESLVQYQQALQARPDYIEARYGMSAVLAYIGRLDDAEREMRQVLKIQPADERCNTSLGMVLLQKGQYAEGWRRYQSRYAAKNPKRFFALPELKQPYWQGESLAGKTILVKTEQGMGDEIQFCRYLTRLKVEKQAARVIMLGRTALRPLISQLPNLDEYLVVADGQPLPAFDCWSMLLDLPQHFIASSQPFAPEGRYLNCDKARDACWTIAGNKLKVGLVWKGAVGHANDRNRSLPHLSVLAQLLELPGIEWVSLQKGTGENEVAEWPQLRPFGTLLKDYLDTASVIEQLDLVIGVDTSVIHLAGAMGKPCWVMLAATARDWRWQA</sequence>
<dbReference type="Pfam" id="PF14559">
    <property type="entry name" value="TPR_19"/>
    <property type="match status" value="1"/>
</dbReference>
<keyword evidence="3" id="KW-1185">Reference proteome</keyword>
<dbReference type="PANTHER" id="PTHR44809">
    <property type="match status" value="1"/>
</dbReference>
<feature type="non-terminal residue" evidence="2">
    <location>
        <position position="1"/>
    </location>
</feature>
<dbReference type="GO" id="GO:0016740">
    <property type="term" value="F:transferase activity"/>
    <property type="evidence" value="ECO:0007669"/>
    <property type="project" value="UniProtKB-KW"/>
</dbReference>
<dbReference type="InterPro" id="IPR019734">
    <property type="entry name" value="TPR_rpt"/>
</dbReference>
<accession>A0A1S8CE49</accession>
<comment type="caution">
    <text evidence="2">The sequence shown here is derived from an EMBL/GenBank/DDBJ whole genome shotgun (WGS) entry which is preliminary data.</text>
</comment>
<dbReference type="Proteomes" id="UP000216021">
    <property type="component" value="Unassembled WGS sequence"/>
</dbReference>
<dbReference type="RefSeq" id="WP_076944408.1">
    <property type="nucleotide sequence ID" value="NZ_MOXD01000044.1"/>
</dbReference>
<feature type="non-terminal residue" evidence="2">
    <location>
        <position position="445"/>
    </location>
</feature>
<dbReference type="SUPFAM" id="SSF53756">
    <property type="entry name" value="UDP-Glycosyltransferase/glycogen phosphorylase"/>
    <property type="match status" value="1"/>
</dbReference>
<dbReference type="STRING" id="2034155.BMI79_22105"/>
<evidence type="ECO:0000313" key="2">
    <source>
        <dbReference type="EMBL" id="OMQ17438.1"/>
    </source>
</evidence>
<evidence type="ECO:0000256" key="1">
    <source>
        <dbReference type="PROSITE-ProRule" id="PRU00339"/>
    </source>
</evidence>
<organism evidence="2 3">
    <name type="scientific">Serratia oryzae</name>
    <dbReference type="NCBI Taxonomy" id="2034155"/>
    <lineage>
        <taxon>Bacteria</taxon>
        <taxon>Pseudomonadati</taxon>
        <taxon>Pseudomonadota</taxon>
        <taxon>Gammaproteobacteria</taxon>
        <taxon>Enterobacterales</taxon>
        <taxon>Yersiniaceae</taxon>
        <taxon>Serratia</taxon>
    </lineage>
</organism>
<feature type="repeat" description="TPR" evidence="1">
    <location>
        <begin position="69"/>
        <end position="102"/>
    </location>
</feature>
<protein>
    <submittedName>
        <fullName evidence="2">Glycosyltransferase</fullName>
    </submittedName>
</protein>
<proteinExistence type="predicted"/>
<dbReference type="InterPro" id="IPR052943">
    <property type="entry name" value="TMTC_O-mannosyl-trnsfr"/>
</dbReference>
<dbReference type="InterPro" id="IPR011990">
    <property type="entry name" value="TPR-like_helical_dom_sf"/>
</dbReference>
<reference evidence="2 3" key="1">
    <citation type="submission" date="2016-11" db="EMBL/GenBank/DDBJ databases">
        <title>Rahnella oryzae sp. nov., isolated from rice root.</title>
        <authorList>
            <person name="Zhang X.-X."/>
            <person name="Zhang J."/>
        </authorList>
    </citation>
    <scope>NUCLEOTIDE SEQUENCE [LARGE SCALE GENOMIC DNA]</scope>
    <source>
        <strain evidence="2 3">J11-6</strain>
    </source>
</reference>
<dbReference type="PROSITE" id="PS50005">
    <property type="entry name" value="TPR"/>
    <property type="match status" value="2"/>
</dbReference>